<feature type="transmembrane region" description="Helical" evidence="9">
    <location>
        <begin position="242"/>
        <end position="263"/>
    </location>
</feature>
<feature type="transmembrane region" description="Helical" evidence="9">
    <location>
        <begin position="48"/>
        <end position="66"/>
    </location>
</feature>
<protein>
    <submittedName>
        <fullName evidence="12">Neuromedin-U receptor 2-like</fullName>
    </submittedName>
</protein>
<keyword evidence="4 8" id="KW-0297">G-protein coupled receptor</keyword>
<proteinExistence type="inferred from homology"/>
<dbReference type="InterPro" id="IPR000276">
    <property type="entry name" value="GPCR_Rhodpsn"/>
</dbReference>
<evidence type="ECO:0000256" key="6">
    <source>
        <dbReference type="ARBA" id="ARBA00023170"/>
    </source>
</evidence>
<evidence type="ECO:0000256" key="8">
    <source>
        <dbReference type="RuleBase" id="RU000688"/>
    </source>
</evidence>
<gene>
    <name evidence="12" type="primary">LOC100366371</name>
</gene>
<evidence type="ECO:0000259" key="10">
    <source>
        <dbReference type="PROSITE" id="PS50262"/>
    </source>
</evidence>
<accession>A0ABM0GVN7</accession>
<evidence type="ECO:0000256" key="1">
    <source>
        <dbReference type="ARBA" id="ARBA00004141"/>
    </source>
</evidence>
<keyword evidence="11" id="KW-1185">Reference proteome</keyword>
<reference evidence="12" key="1">
    <citation type="submission" date="2025-08" db="UniProtKB">
        <authorList>
            <consortium name="RefSeq"/>
        </authorList>
    </citation>
    <scope>IDENTIFICATION</scope>
    <source>
        <tissue evidence="12">Testes</tissue>
    </source>
</reference>
<dbReference type="Pfam" id="PF00001">
    <property type="entry name" value="7tm_1"/>
    <property type="match status" value="1"/>
</dbReference>
<evidence type="ECO:0000313" key="11">
    <source>
        <dbReference type="Proteomes" id="UP000694865"/>
    </source>
</evidence>
<dbReference type="PRINTS" id="PR00237">
    <property type="entry name" value="GPCRRHODOPSN"/>
</dbReference>
<feature type="transmembrane region" description="Helical" evidence="9">
    <location>
        <begin position="200"/>
        <end position="221"/>
    </location>
</feature>
<feature type="transmembrane region" description="Helical" evidence="9">
    <location>
        <begin position="291"/>
        <end position="312"/>
    </location>
</feature>
<evidence type="ECO:0000313" key="12">
    <source>
        <dbReference type="RefSeq" id="XP_002738336.1"/>
    </source>
</evidence>
<keyword evidence="2 8" id="KW-0812">Transmembrane</keyword>
<comment type="similarity">
    <text evidence="8">Belongs to the G-protein coupled receptor 1 family.</text>
</comment>
<dbReference type="PROSITE" id="PS50262">
    <property type="entry name" value="G_PROTEIN_RECEP_F1_2"/>
    <property type="match status" value="1"/>
</dbReference>
<dbReference type="GeneID" id="100366371"/>
<feature type="transmembrane region" description="Helical" evidence="9">
    <location>
        <begin position="118"/>
        <end position="139"/>
    </location>
</feature>
<dbReference type="RefSeq" id="XP_002738336.1">
    <property type="nucleotide sequence ID" value="XM_002738290.1"/>
</dbReference>
<evidence type="ECO:0000256" key="3">
    <source>
        <dbReference type="ARBA" id="ARBA00022989"/>
    </source>
</evidence>
<organism evidence="11 12">
    <name type="scientific">Saccoglossus kowalevskii</name>
    <name type="common">Acorn worm</name>
    <dbReference type="NCBI Taxonomy" id="10224"/>
    <lineage>
        <taxon>Eukaryota</taxon>
        <taxon>Metazoa</taxon>
        <taxon>Hemichordata</taxon>
        <taxon>Enteropneusta</taxon>
        <taxon>Harrimaniidae</taxon>
        <taxon>Saccoglossus</taxon>
    </lineage>
</organism>
<name>A0ABM0GVN7_SACKO</name>
<evidence type="ECO:0000256" key="2">
    <source>
        <dbReference type="ARBA" id="ARBA00022692"/>
    </source>
</evidence>
<evidence type="ECO:0000256" key="4">
    <source>
        <dbReference type="ARBA" id="ARBA00023040"/>
    </source>
</evidence>
<evidence type="ECO:0000256" key="9">
    <source>
        <dbReference type="SAM" id="Phobius"/>
    </source>
</evidence>
<feature type="transmembrane region" description="Helical" evidence="9">
    <location>
        <begin position="78"/>
        <end position="98"/>
    </location>
</feature>
<feature type="domain" description="G-protein coupled receptors family 1 profile" evidence="10">
    <location>
        <begin position="59"/>
        <end position="313"/>
    </location>
</feature>
<sequence>MATVLEEEPTNSTMWSLYNATEDLGSLQAEYKLLNDARLHSREPLACVWLTILVAGLFGNVAFLYVRARVSYMKTVTNCYLMNLGLADIMFLAINVPLETCDLFYDVASRFQTLYCVLSSGVTHLSNYTSMLTLALITMERYFAICKPFQAERLSSKSRARRVIAIAWAVALAFAVIFTISCFSKGGLGMNAITLILQTLPFIVSMSTITVLNVLIVGQLSNRNHAAMSALESSARAERLQVIRLLIVTELLFFICVFPYYLVDFIFGAQVLSNTCVEDTQKEFCMSLTQLYALMVSMKTSMYVNAAINPLIYNVMSSRYRQAFLFAFKCRKQPISESVMYASTQL</sequence>
<keyword evidence="5 9" id="KW-0472">Membrane</keyword>
<dbReference type="PROSITE" id="PS00237">
    <property type="entry name" value="G_PROTEIN_RECEP_F1_1"/>
    <property type="match status" value="1"/>
</dbReference>
<dbReference type="Proteomes" id="UP000694865">
    <property type="component" value="Unplaced"/>
</dbReference>
<keyword evidence="3 9" id="KW-1133">Transmembrane helix</keyword>
<dbReference type="Gene3D" id="1.20.1070.10">
    <property type="entry name" value="Rhodopsin 7-helix transmembrane proteins"/>
    <property type="match status" value="1"/>
</dbReference>
<dbReference type="PANTHER" id="PTHR24243">
    <property type="entry name" value="G-PROTEIN COUPLED RECEPTOR"/>
    <property type="match status" value="1"/>
</dbReference>
<comment type="subcellular location">
    <subcellularLocation>
        <location evidence="1">Membrane</location>
        <topology evidence="1">Multi-pass membrane protein</topology>
    </subcellularLocation>
</comment>
<keyword evidence="7 8" id="KW-0807">Transducer</keyword>
<dbReference type="InterPro" id="IPR017452">
    <property type="entry name" value="GPCR_Rhodpsn_7TM"/>
</dbReference>
<evidence type="ECO:0000256" key="5">
    <source>
        <dbReference type="ARBA" id="ARBA00023136"/>
    </source>
</evidence>
<evidence type="ECO:0000256" key="7">
    <source>
        <dbReference type="ARBA" id="ARBA00023224"/>
    </source>
</evidence>
<dbReference type="PANTHER" id="PTHR24243:SF208">
    <property type="entry name" value="PYROKININ-1 RECEPTOR"/>
    <property type="match status" value="1"/>
</dbReference>
<keyword evidence="6 8" id="KW-0675">Receptor</keyword>
<dbReference type="SUPFAM" id="SSF81321">
    <property type="entry name" value="Family A G protein-coupled receptor-like"/>
    <property type="match status" value="1"/>
</dbReference>
<feature type="transmembrane region" description="Helical" evidence="9">
    <location>
        <begin position="160"/>
        <end position="180"/>
    </location>
</feature>